<dbReference type="InterPro" id="IPR003781">
    <property type="entry name" value="CoA-bd"/>
</dbReference>
<accession>A0A3S0KB31</accession>
<dbReference type="InterPro" id="IPR036291">
    <property type="entry name" value="NAD(P)-bd_dom_sf"/>
</dbReference>
<name>A0A3S0KB31_9DEIO</name>
<organism evidence="2 3">
    <name type="scientific">Deinococcus radiophilus</name>
    <dbReference type="NCBI Taxonomy" id="32062"/>
    <lineage>
        <taxon>Bacteria</taxon>
        <taxon>Thermotogati</taxon>
        <taxon>Deinococcota</taxon>
        <taxon>Deinococci</taxon>
        <taxon>Deinococcales</taxon>
        <taxon>Deinococcaceae</taxon>
        <taxon>Deinococcus</taxon>
    </lineage>
</organism>
<dbReference type="SMART" id="SM00881">
    <property type="entry name" value="CoA_binding"/>
    <property type="match status" value="1"/>
</dbReference>
<sequence>MTLIDQSKDLARHLSPEGATIAVIGFHREPTRAAHYVPEYFHRRGYSIIPVNPALAEGGEEFFGHAAVSTLGEIQVPVDIVLIFRRSDQVYQHQDDILNLNPAPRLVWLQQGIRDDQTARRLTEAGIDVVQDRCMMVDHRSLT</sequence>
<dbReference type="PANTHER" id="PTHR33303:SF2">
    <property type="entry name" value="COA-BINDING DOMAIN-CONTAINING PROTEIN"/>
    <property type="match status" value="1"/>
</dbReference>
<comment type="caution">
    <text evidence="2">The sequence shown here is derived from an EMBL/GenBank/DDBJ whole genome shotgun (WGS) entry which is preliminary data.</text>
</comment>
<dbReference type="OrthoDB" id="9804695at2"/>
<gene>
    <name evidence="2" type="ORF">EJ104_07895</name>
</gene>
<keyword evidence="3" id="KW-1185">Reference proteome</keyword>
<protein>
    <submittedName>
        <fullName evidence="2">CoA-binding protein</fullName>
    </submittedName>
</protein>
<dbReference type="Pfam" id="PF13380">
    <property type="entry name" value="CoA_binding_2"/>
    <property type="match status" value="1"/>
</dbReference>
<dbReference type="EMBL" id="RXPE01000014">
    <property type="protein sequence ID" value="RTR26683.1"/>
    <property type="molecule type" value="Genomic_DNA"/>
</dbReference>
<proteinExistence type="predicted"/>
<dbReference type="Gene3D" id="3.40.50.720">
    <property type="entry name" value="NAD(P)-binding Rossmann-like Domain"/>
    <property type="match status" value="1"/>
</dbReference>
<reference evidence="2 3" key="1">
    <citation type="submission" date="2018-12" db="EMBL/GenBank/DDBJ databases">
        <title>Deinococcus radiophilus ATCC 27603 genome sequencing and assembly.</title>
        <authorList>
            <person name="Maclea K.S."/>
            <person name="Maynard C.R."/>
        </authorList>
    </citation>
    <scope>NUCLEOTIDE SEQUENCE [LARGE SCALE GENOMIC DNA]</scope>
    <source>
        <strain evidence="2 3">ATCC 27603</strain>
    </source>
</reference>
<dbReference type="SUPFAM" id="SSF51735">
    <property type="entry name" value="NAD(P)-binding Rossmann-fold domains"/>
    <property type="match status" value="1"/>
</dbReference>
<dbReference type="PANTHER" id="PTHR33303">
    <property type="entry name" value="CYTOPLASMIC PROTEIN-RELATED"/>
    <property type="match status" value="1"/>
</dbReference>
<dbReference type="RefSeq" id="WP_126352212.1">
    <property type="nucleotide sequence ID" value="NZ_CP086380.1"/>
</dbReference>
<dbReference type="AlphaFoldDB" id="A0A3S0KB31"/>
<evidence type="ECO:0000313" key="3">
    <source>
        <dbReference type="Proteomes" id="UP000277766"/>
    </source>
</evidence>
<evidence type="ECO:0000313" key="2">
    <source>
        <dbReference type="EMBL" id="RTR26683.1"/>
    </source>
</evidence>
<dbReference type="Proteomes" id="UP000277766">
    <property type="component" value="Unassembled WGS sequence"/>
</dbReference>
<evidence type="ECO:0000259" key="1">
    <source>
        <dbReference type="SMART" id="SM00881"/>
    </source>
</evidence>
<feature type="domain" description="CoA-binding" evidence="1">
    <location>
        <begin position="14"/>
        <end position="113"/>
    </location>
</feature>